<evidence type="ECO:0000256" key="1">
    <source>
        <dbReference type="ARBA" id="ARBA00004123"/>
    </source>
</evidence>
<dbReference type="EMBL" id="SWFS01000552">
    <property type="protein sequence ID" value="KAA8897827.1"/>
    <property type="molecule type" value="Genomic_DNA"/>
</dbReference>
<dbReference type="GO" id="GO:0000981">
    <property type="term" value="F:DNA-binding transcription factor activity, RNA polymerase II-specific"/>
    <property type="evidence" value="ECO:0007669"/>
    <property type="project" value="TreeGrafter"/>
</dbReference>
<dbReference type="OrthoDB" id="2595934at2759"/>
<dbReference type="VEuPathDB" id="FungiDB:TRICI_006637"/>
<gene>
    <name evidence="9" type="ORF">TRICI_006637</name>
</gene>
<sequence>MKTRCDFDKSKGKCYRCEVLRLECSLEGVTSGEDDPQQQKAAAPVKKEEENGATSSSEVEKMLRKISDQLDRIESRGGGGKQSQGEIGFERGFEGLDAPLQIIRQIDHRLFQRGERYDQMREACDELTVWIGQRRDYCDRVLMNFEKKCEDFLVQGEEGVRQRATEGLELSRQELIYGSDKRVPGSLTDGPGGPSSLLYAVLVLQGMRCDEGSAHEETQPELFKMIRRALSATLITTPLRLPDIEAVLYTAVYNAARKPRQPILDSWLLTGYGITLLLSSADVRGAIEVVTTARKEDENMGGGRALYIFRLFNELALCHLQYALSLGKPIHVPADLLSQSAFITAARNHTKRDAITAAEIRLLSTLARVISSSSNSTAAFQSWRADYQDLFVCDKYNQLEVGFHYSHLLLCTHKLKTSPDDTDVARRAIDHANCIVKGFLQLTSSQVEALPNYPLCVLVFGCLTLCRLVSSSVGNRHAQISMVTQVYWYLYHIGERPRDIVYTIANIIKSLVEGTGSSTDEMDSTATEIGTKRTFEQVDDQLSMELQNLPDISQYSTYDEFFEGIFSYMNGIDVNYPPV</sequence>
<evidence type="ECO:0000313" key="9">
    <source>
        <dbReference type="EMBL" id="KAA8897827.1"/>
    </source>
</evidence>
<dbReference type="InterPro" id="IPR051089">
    <property type="entry name" value="prtT"/>
</dbReference>
<keyword evidence="5" id="KW-0238">DNA-binding</keyword>
<evidence type="ECO:0000256" key="6">
    <source>
        <dbReference type="ARBA" id="ARBA00023163"/>
    </source>
</evidence>
<evidence type="ECO:0000313" key="10">
    <source>
        <dbReference type="Proteomes" id="UP000761534"/>
    </source>
</evidence>
<keyword evidence="7" id="KW-0539">Nucleus</keyword>
<evidence type="ECO:0008006" key="11">
    <source>
        <dbReference type="Google" id="ProtNLM"/>
    </source>
</evidence>
<dbReference type="AlphaFoldDB" id="A0A642ULW4"/>
<evidence type="ECO:0000256" key="3">
    <source>
        <dbReference type="ARBA" id="ARBA00022833"/>
    </source>
</evidence>
<comment type="subcellular location">
    <subcellularLocation>
        <location evidence="1">Nucleus</location>
    </subcellularLocation>
</comment>
<keyword evidence="6" id="KW-0804">Transcription</keyword>
<dbReference type="GO" id="GO:0005634">
    <property type="term" value="C:nucleus"/>
    <property type="evidence" value="ECO:0007669"/>
    <property type="project" value="UniProtKB-SubCell"/>
</dbReference>
<dbReference type="Proteomes" id="UP000761534">
    <property type="component" value="Unassembled WGS sequence"/>
</dbReference>
<evidence type="ECO:0000256" key="7">
    <source>
        <dbReference type="ARBA" id="ARBA00023242"/>
    </source>
</evidence>
<accession>A0A642ULW4</accession>
<feature type="region of interest" description="Disordered" evidence="8">
    <location>
        <begin position="28"/>
        <end position="59"/>
    </location>
</feature>
<evidence type="ECO:0000256" key="8">
    <source>
        <dbReference type="SAM" id="MobiDB-lite"/>
    </source>
</evidence>
<evidence type="ECO:0000256" key="5">
    <source>
        <dbReference type="ARBA" id="ARBA00023125"/>
    </source>
</evidence>
<name>A0A642ULW4_9ASCO</name>
<dbReference type="GO" id="GO:0046872">
    <property type="term" value="F:metal ion binding"/>
    <property type="evidence" value="ECO:0007669"/>
    <property type="project" value="UniProtKB-KW"/>
</dbReference>
<dbReference type="PANTHER" id="PTHR31845:SF34">
    <property type="entry name" value="TRANSCRIPTIONAL ACTIVATOR OF PROTEASES PRTT"/>
    <property type="match status" value="1"/>
</dbReference>
<evidence type="ECO:0000256" key="4">
    <source>
        <dbReference type="ARBA" id="ARBA00023015"/>
    </source>
</evidence>
<comment type="caution">
    <text evidence="9">The sequence shown here is derived from an EMBL/GenBank/DDBJ whole genome shotgun (WGS) entry which is preliminary data.</text>
</comment>
<reference evidence="9" key="1">
    <citation type="journal article" date="2019" name="G3 (Bethesda)">
        <title>Genome Assemblies of Two Rare Opportunistic Yeast Pathogens: Diutina rugosa (syn. Candida rugosa) and Trichomonascus ciferrii (syn. Candida ciferrii).</title>
        <authorList>
            <person name="Mixao V."/>
            <person name="Saus E."/>
            <person name="Hansen A.P."/>
            <person name="Lass-Florl C."/>
            <person name="Gabaldon T."/>
        </authorList>
    </citation>
    <scope>NUCLEOTIDE SEQUENCE</scope>
    <source>
        <strain evidence="9">CBS 4856</strain>
    </source>
</reference>
<keyword evidence="10" id="KW-1185">Reference proteome</keyword>
<evidence type="ECO:0000256" key="2">
    <source>
        <dbReference type="ARBA" id="ARBA00022723"/>
    </source>
</evidence>
<dbReference type="GO" id="GO:0000976">
    <property type="term" value="F:transcription cis-regulatory region binding"/>
    <property type="evidence" value="ECO:0007669"/>
    <property type="project" value="TreeGrafter"/>
</dbReference>
<dbReference type="PANTHER" id="PTHR31845">
    <property type="entry name" value="FINGER DOMAIN PROTEIN, PUTATIVE-RELATED"/>
    <property type="match status" value="1"/>
</dbReference>
<organism evidence="9 10">
    <name type="scientific">Trichomonascus ciferrii</name>
    <dbReference type="NCBI Taxonomy" id="44093"/>
    <lineage>
        <taxon>Eukaryota</taxon>
        <taxon>Fungi</taxon>
        <taxon>Dikarya</taxon>
        <taxon>Ascomycota</taxon>
        <taxon>Saccharomycotina</taxon>
        <taxon>Dipodascomycetes</taxon>
        <taxon>Dipodascales</taxon>
        <taxon>Trichomonascaceae</taxon>
        <taxon>Trichomonascus</taxon>
        <taxon>Trichomonascus ciferrii complex</taxon>
    </lineage>
</organism>
<keyword evidence="4" id="KW-0805">Transcription regulation</keyword>
<keyword evidence="2" id="KW-0479">Metal-binding</keyword>
<protein>
    <recommendedName>
        <fullName evidence="11">Transcription factor domain-containing protein</fullName>
    </recommendedName>
</protein>
<proteinExistence type="predicted"/>
<keyword evidence="3" id="KW-0862">Zinc</keyword>